<gene>
    <name evidence="1" type="ORF">LSG31_12970</name>
</gene>
<dbReference type="RefSeq" id="WP_347435532.1">
    <property type="nucleotide sequence ID" value="NZ_CP089291.1"/>
</dbReference>
<organism evidence="1 2">
    <name type="scientific">Fodinisporobacter ferrooxydans</name>
    <dbReference type="NCBI Taxonomy" id="2901836"/>
    <lineage>
        <taxon>Bacteria</taxon>
        <taxon>Bacillati</taxon>
        <taxon>Bacillota</taxon>
        <taxon>Bacilli</taxon>
        <taxon>Bacillales</taxon>
        <taxon>Alicyclobacillaceae</taxon>
        <taxon>Fodinisporobacter</taxon>
    </lineage>
</organism>
<name>A0ABY4CHD6_9BACL</name>
<dbReference type="Proteomes" id="UP000830167">
    <property type="component" value="Chromosome"/>
</dbReference>
<keyword evidence="2" id="KW-1185">Reference proteome</keyword>
<dbReference type="EMBL" id="CP089291">
    <property type="protein sequence ID" value="UOF88852.1"/>
    <property type="molecule type" value="Genomic_DNA"/>
</dbReference>
<proteinExistence type="predicted"/>
<reference evidence="1" key="1">
    <citation type="submission" date="2021-12" db="EMBL/GenBank/DDBJ databases">
        <title>Alicyclobacillaceae gen. nov., sp. nov., isolated from chalcocite enrichment system.</title>
        <authorList>
            <person name="Jiang Z."/>
        </authorList>
    </citation>
    <scope>NUCLEOTIDE SEQUENCE</scope>
    <source>
        <strain evidence="1">MYW30-H2</strain>
    </source>
</reference>
<evidence type="ECO:0000313" key="1">
    <source>
        <dbReference type="EMBL" id="UOF88852.1"/>
    </source>
</evidence>
<sequence>MSHDHILHNIEKAKEELREAEHFVKNNNLEHAEKELIDAIKYATKALEKVQHKETE</sequence>
<protein>
    <submittedName>
        <fullName evidence="1">Uncharacterized protein</fullName>
    </submittedName>
</protein>
<evidence type="ECO:0000313" key="2">
    <source>
        <dbReference type="Proteomes" id="UP000830167"/>
    </source>
</evidence>
<accession>A0ABY4CHD6</accession>